<dbReference type="EMBL" id="BMMH01000002">
    <property type="protein sequence ID" value="GGK97253.1"/>
    <property type="molecule type" value="Genomic_DNA"/>
</dbReference>
<comment type="caution">
    <text evidence="2">The sequence shown here is derived from an EMBL/GenBank/DDBJ whole genome shotgun (WGS) entry which is preliminary data.</text>
</comment>
<protein>
    <submittedName>
        <fullName evidence="2">Uncharacterized protein</fullName>
    </submittedName>
</protein>
<name>A0A917VMV9_9NOCA</name>
<gene>
    <name evidence="2" type="ORF">GCM10011588_09580</name>
</gene>
<dbReference type="Proteomes" id="UP000638263">
    <property type="component" value="Unassembled WGS sequence"/>
</dbReference>
<reference evidence="2" key="2">
    <citation type="submission" date="2020-09" db="EMBL/GenBank/DDBJ databases">
        <authorList>
            <person name="Sun Q."/>
            <person name="Zhou Y."/>
        </authorList>
    </citation>
    <scope>NUCLEOTIDE SEQUENCE</scope>
    <source>
        <strain evidence="2">CGMCC 4.3508</strain>
    </source>
</reference>
<dbReference type="AlphaFoldDB" id="A0A917VMV9"/>
<evidence type="ECO:0000313" key="2">
    <source>
        <dbReference type="EMBL" id="GGK97253.1"/>
    </source>
</evidence>
<feature type="transmembrane region" description="Helical" evidence="1">
    <location>
        <begin position="36"/>
        <end position="55"/>
    </location>
</feature>
<evidence type="ECO:0000313" key="3">
    <source>
        <dbReference type="Proteomes" id="UP000638263"/>
    </source>
</evidence>
<organism evidence="2 3">
    <name type="scientific">Nocardia jinanensis</name>
    <dbReference type="NCBI Taxonomy" id="382504"/>
    <lineage>
        <taxon>Bacteria</taxon>
        <taxon>Bacillati</taxon>
        <taxon>Actinomycetota</taxon>
        <taxon>Actinomycetes</taxon>
        <taxon>Mycobacteriales</taxon>
        <taxon>Nocardiaceae</taxon>
        <taxon>Nocardia</taxon>
    </lineage>
</organism>
<keyword evidence="1" id="KW-1133">Transmembrane helix</keyword>
<feature type="transmembrane region" description="Helical" evidence="1">
    <location>
        <begin position="95"/>
        <end position="114"/>
    </location>
</feature>
<keyword evidence="1" id="KW-0812">Transmembrane</keyword>
<feature type="transmembrane region" description="Helical" evidence="1">
    <location>
        <begin position="12"/>
        <end position="30"/>
    </location>
</feature>
<keyword evidence="1" id="KW-0472">Membrane</keyword>
<evidence type="ECO:0000256" key="1">
    <source>
        <dbReference type="SAM" id="Phobius"/>
    </source>
</evidence>
<sequence length="118" mass="12167">MPRGGPHPTRPCWLTDAIVTGVGVGVLAWLAVPAPLVGVLTGFVVFTATPLWIGLTKRANPTSTRGLFVLITSIWCGTVLGFITALAGFPLLGSILAGLLGAAMAAMMLSNNLLDQPN</sequence>
<reference evidence="2" key="1">
    <citation type="journal article" date="2014" name="Int. J. Syst. Evol. Microbiol.">
        <title>Complete genome sequence of Corynebacterium casei LMG S-19264T (=DSM 44701T), isolated from a smear-ripened cheese.</title>
        <authorList>
            <consortium name="US DOE Joint Genome Institute (JGI-PGF)"/>
            <person name="Walter F."/>
            <person name="Albersmeier A."/>
            <person name="Kalinowski J."/>
            <person name="Ruckert C."/>
        </authorList>
    </citation>
    <scope>NUCLEOTIDE SEQUENCE</scope>
    <source>
        <strain evidence="2">CGMCC 4.3508</strain>
    </source>
</reference>
<keyword evidence="3" id="KW-1185">Reference proteome</keyword>
<feature type="transmembrane region" description="Helical" evidence="1">
    <location>
        <begin position="67"/>
        <end position="89"/>
    </location>
</feature>
<dbReference type="RefSeq" id="WP_062997182.1">
    <property type="nucleotide sequence ID" value="NZ_BMMH01000002.1"/>
</dbReference>
<accession>A0A917VMV9</accession>
<proteinExistence type="predicted"/>